<protein>
    <submittedName>
        <fullName evidence="1">Uncharacterized protein</fullName>
    </submittedName>
</protein>
<keyword evidence="2" id="KW-1185">Reference proteome</keyword>
<sequence>MASALAPRPFSQAKSLNGVCTECAFVLLLLTVEDRNIAAAAGTNWHRNGYGLGQVRSFALRGRPDTQASRGKISHLPYYLIWCCLPLPERRAPSALIRLANVAATAALETHSTVKT</sequence>
<name>A0A5B7DE65_PORTR</name>
<evidence type="ECO:0000313" key="1">
    <source>
        <dbReference type="EMBL" id="MPC19544.1"/>
    </source>
</evidence>
<organism evidence="1 2">
    <name type="scientific">Portunus trituberculatus</name>
    <name type="common">Swimming crab</name>
    <name type="synonym">Neptunus trituberculatus</name>
    <dbReference type="NCBI Taxonomy" id="210409"/>
    <lineage>
        <taxon>Eukaryota</taxon>
        <taxon>Metazoa</taxon>
        <taxon>Ecdysozoa</taxon>
        <taxon>Arthropoda</taxon>
        <taxon>Crustacea</taxon>
        <taxon>Multicrustacea</taxon>
        <taxon>Malacostraca</taxon>
        <taxon>Eumalacostraca</taxon>
        <taxon>Eucarida</taxon>
        <taxon>Decapoda</taxon>
        <taxon>Pleocyemata</taxon>
        <taxon>Brachyura</taxon>
        <taxon>Eubrachyura</taxon>
        <taxon>Portunoidea</taxon>
        <taxon>Portunidae</taxon>
        <taxon>Portuninae</taxon>
        <taxon>Portunus</taxon>
    </lineage>
</organism>
<comment type="caution">
    <text evidence="1">The sequence shown here is derived from an EMBL/GenBank/DDBJ whole genome shotgun (WGS) entry which is preliminary data.</text>
</comment>
<dbReference type="AlphaFoldDB" id="A0A5B7DE65"/>
<gene>
    <name evidence="1" type="ORF">E2C01_012459</name>
</gene>
<proteinExistence type="predicted"/>
<accession>A0A5B7DE65</accession>
<reference evidence="1 2" key="1">
    <citation type="submission" date="2019-05" db="EMBL/GenBank/DDBJ databases">
        <title>Another draft genome of Portunus trituberculatus and its Hox gene families provides insights of decapod evolution.</title>
        <authorList>
            <person name="Jeong J.-H."/>
            <person name="Song I."/>
            <person name="Kim S."/>
            <person name="Choi T."/>
            <person name="Kim D."/>
            <person name="Ryu S."/>
            <person name="Kim W."/>
        </authorList>
    </citation>
    <scope>NUCLEOTIDE SEQUENCE [LARGE SCALE GENOMIC DNA]</scope>
    <source>
        <tissue evidence="1">Muscle</tissue>
    </source>
</reference>
<dbReference type="EMBL" id="VSRR010000779">
    <property type="protein sequence ID" value="MPC19544.1"/>
    <property type="molecule type" value="Genomic_DNA"/>
</dbReference>
<dbReference type="Proteomes" id="UP000324222">
    <property type="component" value="Unassembled WGS sequence"/>
</dbReference>
<evidence type="ECO:0000313" key="2">
    <source>
        <dbReference type="Proteomes" id="UP000324222"/>
    </source>
</evidence>